<proteinExistence type="predicted"/>
<dbReference type="Proteomes" id="UP001059934">
    <property type="component" value="Chromosome"/>
</dbReference>
<evidence type="ECO:0000313" key="3">
    <source>
        <dbReference type="EMBL" id="UVW34400.1"/>
    </source>
</evidence>
<dbReference type="InterPro" id="IPR006076">
    <property type="entry name" value="FAD-dep_OxRdtase"/>
</dbReference>
<evidence type="ECO:0000313" key="4">
    <source>
        <dbReference type="Proteomes" id="UP001059934"/>
    </source>
</evidence>
<dbReference type="SUPFAM" id="SSF51905">
    <property type="entry name" value="FAD/NAD(P)-binding domain"/>
    <property type="match status" value="1"/>
</dbReference>
<keyword evidence="1" id="KW-0560">Oxidoreductase</keyword>
<dbReference type="PANTHER" id="PTHR13847:SF281">
    <property type="entry name" value="FAD DEPENDENT OXIDOREDUCTASE DOMAIN-CONTAINING PROTEIN"/>
    <property type="match status" value="1"/>
</dbReference>
<name>A0ABY5TKW9_9GAMM</name>
<dbReference type="Pfam" id="PF01266">
    <property type="entry name" value="DAO"/>
    <property type="match status" value="1"/>
</dbReference>
<dbReference type="InterPro" id="IPR036188">
    <property type="entry name" value="FAD/NAD-bd_sf"/>
</dbReference>
<feature type="domain" description="FAD dependent oxidoreductase" evidence="2">
    <location>
        <begin position="34"/>
        <end position="395"/>
    </location>
</feature>
<protein>
    <submittedName>
        <fullName evidence="3">FAD-binding oxidoreductase</fullName>
    </submittedName>
</protein>
<dbReference type="Gene3D" id="3.30.9.10">
    <property type="entry name" value="D-Amino Acid Oxidase, subunit A, domain 2"/>
    <property type="match status" value="1"/>
</dbReference>
<gene>
    <name evidence="3" type="ORF">NYF23_10290</name>
</gene>
<organism evidence="3 4">
    <name type="scientific">SAR92 clade bacterium H455</name>
    <dbReference type="NCBI Taxonomy" id="2974818"/>
    <lineage>
        <taxon>Bacteria</taxon>
        <taxon>Pseudomonadati</taxon>
        <taxon>Pseudomonadota</taxon>
        <taxon>Gammaproteobacteria</taxon>
        <taxon>Cellvibrionales</taxon>
        <taxon>Porticoccaceae</taxon>
        <taxon>SAR92 clade</taxon>
    </lineage>
</organism>
<accession>A0ABY5TKW9</accession>
<dbReference type="Gene3D" id="3.50.50.60">
    <property type="entry name" value="FAD/NAD(P)-binding domain"/>
    <property type="match status" value="1"/>
</dbReference>
<evidence type="ECO:0000259" key="2">
    <source>
        <dbReference type="Pfam" id="PF01266"/>
    </source>
</evidence>
<evidence type="ECO:0000256" key="1">
    <source>
        <dbReference type="ARBA" id="ARBA00023002"/>
    </source>
</evidence>
<dbReference type="EMBL" id="CP103416">
    <property type="protein sequence ID" value="UVW34400.1"/>
    <property type="molecule type" value="Genomic_DNA"/>
</dbReference>
<sequence>MRPIFPNYQLASGWNALLPPRQAHASLKGKQVADVVVIGAGFTGLACARRWQDLQPDARVVVIDASEIGEGNPGRNSGFLLEIALAEDANPENMLRMLEANRLTQTAMQSILSNVQASGLDVDLQRVGTYRAAASSAGLASLNNYKQFLEGAGLPYRQLDQAQLNAELGTDFYQSGLYSPHCYLAQPAAVIRAIHSQLADSITVFENTPALKINSSGAKWVVTTAEGELTCSKLVLANNSFAKEQGVARSRLAAVYTYAAITPQLDPEFLDSLGTVQNWGLLPTHRLGSTLRRTADGRLLVRSGHSYEAELSGSKVTALLQDRLWRRFPQLKSNGGGKGAGQEKRFEHVWGGAVGVTYNAAPVWGEREPGLFISSGCNGGGTVKGTLLGNALAELALGNSALDVSAIFGSPSWMPPDPLRRIGFEFSAALESWQGRREL</sequence>
<reference evidence="3" key="1">
    <citation type="submission" date="2022-08" db="EMBL/GenBank/DDBJ databases">
        <title>Catabolic pathway analysis in culturable SAR92 clade bacteria reveals their overlooked roles in DMSP degradation in coastal seas.</title>
        <authorList>
            <person name="He X."/>
            <person name="Zhang X."/>
            <person name="Zhang Y."/>
        </authorList>
    </citation>
    <scope>NUCLEOTIDE SEQUENCE</scope>
    <source>
        <strain evidence="3">H455</strain>
    </source>
</reference>
<dbReference type="PANTHER" id="PTHR13847">
    <property type="entry name" value="SARCOSINE DEHYDROGENASE-RELATED"/>
    <property type="match status" value="1"/>
</dbReference>
<keyword evidence="4" id="KW-1185">Reference proteome</keyword>